<evidence type="ECO:0000259" key="3">
    <source>
        <dbReference type="Pfam" id="PF03109"/>
    </source>
</evidence>
<evidence type="ECO:0000313" key="4">
    <source>
        <dbReference type="EMBL" id="QDO86931.1"/>
    </source>
</evidence>
<feature type="transmembrane region" description="Helical" evidence="2">
    <location>
        <begin position="606"/>
        <end position="627"/>
    </location>
</feature>
<protein>
    <submittedName>
        <fullName evidence="4">AarF/ABC1/UbiB kinase family protein</fullName>
    </submittedName>
</protein>
<evidence type="ECO:0000313" key="5">
    <source>
        <dbReference type="Proteomes" id="UP000315395"/>
    </source>
</evidence>
<name>A0A516G5X5_9MICO</name>
<gene>
    <name evidence="4" type="ORF">FNH13_00230</name>
</gene>
<accession>A0A516G5X5</accession>
<dbReference type="GO" id="GO:0016301">
    <property type="term" value="F:kinase activity"/>
    <property type="evidence" value="ECO:0007669"/>
    <property type="project" value="UniProtKB-KW"/>
</dbReference>
<dbReference type="SUPFAM" id="SSF56112">
    <property type="entry name" value="Protein kinase-like (PK-like)"/>
    <property type="match status" value="1"/>
</dbReference>
<keyword evidence="4" id="KW-0418">Kinase</keyword>
<dbReference type="InterPro" id="IPR011009">
    <property type="entry name" value="Kinase-like_dom_sf"/>
</dbReference>
<feature type="transmembrane region" description="Helical" evidence="2">
    <location>
        <begin position="70"/>
        <end position="94"/>
    </location>
</feature>
<evidence type="ECO:0000256" key="1">
    <source>
        <dbReference type="ARBA" id="ARBA00009670"/>
    </source>
</evidence>
<dbReference type="Pfam" id="PF03109">
    <property type="entry name" value="ABC1"/>
    <property type="match status" value="1"/>
</dbReference>
<dbReference type="AlphaFoldDB" id="A0A516G5X5"/>
<feature type="transmembrane region" description="Helical" evidence="2">
    <location>
        <begin position="31"/>
        <end position="49"/>
    </location>
</feature>
<keyword evidence="2" id="KW-1133">Transmembrane helix</keyword>
<evidence type="ECO:0000256" key="2">
    <source>
        <dbReference type="SAM" id="Phobius"/>
    </source>
</evidence>
<organism evidence="4 5">
    <name type="scientific">Ornithinimicrobium ciconiae</name>
    <dbReference type="NCBI Taxonomy" id="2594265"/>
    <lineage>
        <taxon>Bacteria</taxon>
        <taxon>Bacillati</taxon>
        <taxon>Actinomycetota</taxon>
        <taxon>Actinomycetes</taxon>
        <taxon>Micrococcales</taxon>
        <taxon>Ornithinimicrobiaceae</taxon>
        <taxon>Ornithinimicrobium</taxon>
    </lineage>
</organism>
<feature type="transmembrane region" description="Helical" evidence="2">
    <location>
        <begin position="639"/>
        <end position="665"/>
    </location>
</feature>
<dbReference type="Gene3D" id="1.10.510.10">
    <property type="entry name" value="Transferase(Phosphotransferase) domain 1"/>
    <property type="match status" value="1"/>
</dbReference>
<dbReference type="CDD" id="cd05121">
    <property type="entry name" value="ABC1_ADCK3-like"/>
    <property type="match status" value="1"/>
</dbReference>
<dbReference type="PANTHER" id="PTHR10566:SF113">
    <property type="entry name" value="PROTEIN ACTIVITY OF BC1 COMPLEX KINASE 7, CHLOROPLASTIC"/>
    <property type="match status" value="1"/>
</dbReference>
<dbReference type="RefSeq" id="WP_143781594.1">
    <property type="nucleotide sequence ID" value="NZ_CP041616.1"/>
</dbReference>
<feature type="domain" description="ABC1 atypical kinase-like" evidence="3">
    <location>
        <begin position="193"/>
        <end position="445"/>
    </location>
</feature>
<sequence>MPLLTAVSVLLNALLLGLVSRRLLGVPVGWVRTLVLSVILASAGLAVMSDVGTRLGVLTDANEVVPGHEALAAATLSLILAWGIALGLGVLVILEALVPTGTVPSVTRFLRDLPARRRRTRRYSRIVALAVRHGLGGFLSSRARTDLGDQAPQVARSLREAMTEAGVTYVKLGQMIATRPDLVGEAFARELSQLQSEVPAEPWEVVRATLTTELGRAPEEVFAQIEQTPLAGASVGQVHRARLTDGSPVVVKVQRSDARAQVRDDLDIVLRLASWLDRVTDWGHSLDVRTLAEGFAASLSEELDYRTELANMRALTTTATGAGSSREERATGQEVTVRVPTAYEQWSGARVLVMEEVQGRPVSRARHDLDRMPDRQRAVLAEALLGSVLRQVVETGVFHADLHAGNVFLGDDGSLVLIDLGSVGRLDTAARAGIGCLLLAVDRGDSIAATDALLEVLDRGPHLDDHRLERELGTLITRAASLAGTGSGGLFADLLSLVVRHGLSVPPQVAAVFRSLGALEGTLRQIDPGLDLVGASRAAGRDLARDRFAPEALRATLEEELARMLPMLQRLPRRVDALAQSLQRGELSVNVRLLADARDRSFVTGLIQQLTVTLLAAACAIAGIMLVTSDTGPALAPDLPLYTLLGATLFLFAFVLAARALVLVFRHTAPPDREHRRS</sequence>
<reference evidence="4 5" key="1">
    <citation type="submission" date="2019-07" db="EMBL/GenBank/DDBJ databases">
        <title>complete genome sequencing of Ornithinimicrobium sp. H23M54.</title>
        <authorList>
            <person name="Bae J.-W."/>
            <person name="Lee S.-Y."/>
        </authorList>
    </citation>
    <scope>NUCLEOTIDE SEQUENCE [LARGE SCALE GENOMIC DNA]</scope>
    <source>
        <strain evidence="4 5">H23M54</strain>
    </source>
</reference>
<dbReference type="EMBL" id="CP041616">
    <property type="protein sequence ID" value="QDO86931.1"/>
    <property type="molecule type" value="Genomic_DNA"/>
</dbReference>
<keyword evidence="4" id="KW-0808">Transferase</keyword>
<keyword evidence="5" id="KW-1185">Reference proteome</keyword>
<dbReference type="Proteomes" id="UP000315395">
    <property type="component" value="Chromosome"/>
</dbReference>
<dbReference type="InterPro" id="IPR050154">
    <property type="entry name" value="UbiB_kinase"/>
</dbReference>
<comment type="similarity">
    <text evidence="1">Belongs to the protein kinase superfamily. ADCK protein kinase family.</text>
</comment>
<keyword evidence="2" id="KW-0472">Membrane</keyword>
<keyword evidence="2" id="KW-0812">Transmembrane</keyword>
<dbReference type="OrthoDB" id="9795390at2"/>
<dbReference type="InterPro" id="IPR004147">
    <property type="entry name" value="ABC1_dom"/>
</dbReference>
<dbReference type="PANTHER" id="PTHR10566">
    <property type="entry name" value="CHAPERONE-ACTIVITY OF BC1 COMPLEX CABC1 -RELATED"/>
    <property type="match status" value="1"/>
</dbReference>
<dbReference type="KEGG" id="orz:FNH13_00230"/>
<proteinExistence type="inferred from homology"/>